<dbReference type="RefSeq" id="WP_064025813.1">
    <property type="nucleotide sequence ID" value="NZ_LUUK01000056.1"/>
</dbReference>
<dbReference type="InterPro" id="IPR002645">
    <property type="entry name" value="STAS_dom"/>
</dbReference>
<sequence>MADKHEPSLIGYDPLAWLREPGVAKSSEPSEVLAIPQPKQPVLAEADADGVADSATMSMAHATRIALEAVQSIQNVCNLYERLLTALADAEAIEIDASAVSMVDTATLQLLLVLKRTALDAGKQVSFDFPSDRFVEAARLLGIAELLEVDQAYAGFF</sequence>
<dbReference type="InterPro" id="IPR058548">
    <property type="entry name" value="MlaB-like_STAS"/>
</dbReference>
<evidence type="ECO:0000313" key="3">
    <source>
        <dbReference type="Proteomes" id="UP000077628"/>
    </source>
</evidence>
<feature type="domain" description="STAS" evidence="1">
    <location>
        <begin position="79"/>
        <end position="157"/>
    </location>
</feature>
<keyword evidence="3" id="KW-1185">Reference proteome</keyword>
<reference evidence="3" key="1">
    <citation type="submission" date="2016-03" db="EMBL/GenBank/DDBJ databases">
        <authorList>
            <person name="Heylen K."/>
            <person name="De Vos P."/>
            <person name="Vekeman B."/>
        </authorList>
    </citation>
    <scope>NUCLEOTIDE SEQUENCE [LARGE SCALE GENOMIC DNA]</scope>
    <source>
        <strain evidence="3">R-45383</strain>
    </source>
</reference>
<name>A0A177P0B9_9GAMM</name>
<proteinExistence type="predicted"/>
<dbReference type="InterPro" id="IPR052746">
    <property type="entry name" value="MlaB_ABC_Transporter"/>
</dbReference>
<protein>
    <recommendedName>
        <fullName evidence="1">STAS domain-containing protein</fullName>
    </recommendedName>
</protein>
<dbReference type="InterPro" id="IPR036513">
    <property type="entry name" value="STAS_dom_sf"/>
</dbReference>
<gene>
    <name evidence="2" type="ORF">A1355_01630</name>
</gene>
<organism evidence="2 3">
    <name type="scientific">Methylomonas koyamae</name>
    <dbReference type="NCBI Taxonomy" id="702114"/>
    <lineage>
        <taxon>Bacteria</taxon>
        <taxon>Pseudomonadati</taxon>
        <taxon>Pseudomonadota</taxon>
        <taxon>Gammaproteobacteria</taxon>
        <taxon>Methylococcales</taxon>
        <taxon>Methylococcaceae</taxon>
        <taxon>Methylomonas</taxon>
    </lineage>
</organism>
<dbReference type="PROSITE" id="PS50801">
    <property type="entry name" value="STAS"/>
    <property type="match status" value="1"/>
</dbReference>
<evidence type="ECO:0000259" key="1">
    <source>
        <dbReference type="PROSITE" id="PS50801"/>
    </source>
</evidence>
<dbReference type="PANTHER" id="PTHR35849:SF2">
    <property type="entry name" value="BLR2341 PROTEIN"/>
    <property type="match status" value="1"/>
</dbReference>
<dbReference type="STRING" id="702114.A1355_01630"/>
<dbReference type="EMBL" id="LUUK01000056">
    <property type="protein sequence ID" value="OAI23695.1"/>
    <property type="molecule type" value="Genomic_DNA"/>
</dbReference>
<dbReference type="PANTHER" id="PTHR35849">
    <property type="entry name" value="BLR2341 PROTEIN"/>
    <property type="match status" value="1"/>
</dbReference>
<dbReference type="OrthoDB" id="5573526at2"/>
<dbReference type="Proteomes" id="UP000077628">
    <property type="component" value="Unassembled WGS sequence"/>
</dbReference>
<evidence type="ECO:0000313" key="2">
    <source>
        <dbReference type="EMBL" id="OAI23695.1"/>
    </source>
</evidence>
<dbReference type="Gene3D" id="3.30.750.24">
    <property type="entry name" value="STAS domain"/>
    <property type="match status" value="1"/>
</dbReference>
<comment type="caution">
    <text evidence="2">The sequence shown here is derived from an EMBL/GenBank/DDBJ whole genome shotgun (WGS) entry which is preliminary data.</text>
</comment>
<dbReference type="AlphaFoldDB" id="A0A177P0B9"/>
<dbReference type="SUPFAM" id="SSF52091">
    <property type="entry name" value="SpoIIaa-like"/>
    <property type="match status" value="1"/>
</dbReference>
<dbReference type="Pfam" id="PF13466">
    <property type="entry name" value="STAS_2"/>
    <property type="match status" value="1"/>
</dbReference>
<accession>A0A177P0B9</accession>